<evidence type="ECO:0000313" key="1">
    <source>
        <dbReference type="EMBL" id="KAK9128445.1"/>
    </source>
</evidence>
<keyword evidence="2" id="KW-1185">Reference proteome</keyword>
<protein>
    <submittedName>
        <fullName evidence="1">Uncharacterized protein</fullName>
    </submittedName>
</protein>
<reference evidence="1 2" key="1">
    <citation type="submission" date="2024-01" db="EMBL/GenBank/DDBJ databases">
        <title>Genome assemblies of Stephania.</title>
        <authorList>
            <person name="Yang L."/>
        </authorList>
    </citation>
    <scope>NUCLEOTIDE SEQUENCE [LARGE SCALE GENOMIC DNA]</scope>
    <source>
        <strain evidence="1">YNDBR</strain>
        <tissue evidence="1">Leaf</tissue>
    </source>
</reference>
<name>A0AAP0J858_9MAGN</name>
<organism evidence="1 2">
    <name type="scientific">Stephania yunnanensis</name>
    <dbReference type="NCBI Taxonomy" id="152371"/>
    <lineage>
        <taxon>Eukaryota</taxon>
        <taxon>Viridiplantae</taxon>
        <taxon>Streptophyta</taxon>
        <taxon>Embryophyta</taxon>
        <taxon>Tracheophyta</taxon>
        <taxon>Spermatophyta</taxon>
        <taxon>Magnoliopsida</taxon>
        <taxon>Ranunculales</taxon>
        <taxon>Menispermaceae</taxon>
        <taxon>Menispermoideae</taxon>
        <taxon>Cissampelideae</taxon>
        <taxon>Stephania</taxon>
    </lineage>
</organism>
<gene>
    <name evidence="1" type="ORF">Syun_017242</name>
</gene>
<dbReference type="AlphaFoldDB" id="A0AAP0J858"/>
<sequence length="83" mass="9268">MEYLLSDRTPDNLPRVSRCAVCRIGDQQPSMPRHAIGFPPVKFSYVSMRTIQAAAHRHFSTNNSSLIFLRCVPACSSDAMSKP</sequence>
<comment type="caution">
    <text evidence="1">The sequence shown here is derived from an EMBL/GenBank/DDBJ whole genome shotgun (WGS) entry which is preliminary data.</text>
</comment>
<evidence type="ECO:0000313" key="2">
    <source>
        <dbReference type="Proteomes" id="UP001420932"/>
    </source>
</evidence>
<proteinExistence type="predicted"/>
<accession>A0AAP0J858</accession>
<dbReference type="EMBL" id="JBBNAF010000007">
    <property type="protein sequence ID" value="KAK9128445.1"/>
    <property type="molecule type" value="Genomic_DNA"/>
</dbReference>
<dbReference type="Proteomes" id="UP001420932">
    <property type="component" value="Unassembled WGS sequence"/>
</dbReference>